<evidence type="ECO:0000313" key="7">
    <source>
        <dbReference type="Proteomes" id="UP000017836"/>
    </source>
</evidence>
<dbReference type="OMA" id="WAPRITA"/>
<protein>
    <recommendedName>
        <fullName evidence="4">Glycosyltransferase</fullName>
        <ecNumber evidence="4">2.4.1.-</ecNumber>
    </recommendedName>
</protein>
<dbReference type="Gene3D" id="3.40.50.2000">
    <property type="entry name" value="Glycogen Phosphorylase B"/>
    <property type="match status" value="2"/>
</dbReference>
<dbReference type="Proteomes" id="UP000017836">
    <property type="component" value="Unassembled WGS sequence"/>
</dbReference>
<dbReference type="FunFam" id="3.40.50.2000:FF:000037">
    <property type="entry name" value="Glycosyltransferase"/>
    <property type="match status" value="1"/>
</dbReference>
<dbReference type="AlphaFoldDB" id="W1PKS4"/>
<dbReference type="GO" id="GO:0035251">
    <property type="term" value="F:UDP-glucosyltransferase activity"/>
    <property type="evidence" value="ECO:0000318"/>
    <property type="project" value="GO_Central"/>
</dbReference>
<feature type="chain" id="PRO_5004807453" description="Glycosyltransferase" evidence="5">
    <location>
        <begin position="19"/>
        <end position="481"/>
    </location>
</feature>
<dbReference type="PANTHER" id="PTHR48049">
    <property type="entry name" value="GLYCOSYLTRANSFERASE"/>
    <property type="match status" value="1"/>
</dbReference>
<dbReference type="CDD" id="cd03784">
    <property type="entry name" value="GT1_Gtf-like"/>
    <property type="match status" value="1"/>
</dbReference>
<evidence type="ECO:0000256" key="2">
    <source>
        <dbReference type="ARBA" id="ARBA00022679"/>
    </source>
</evidence>
<reference evidence="7" key="1">
    <citation type="journal article" date="2013" name="Science">
        <title>The Amborella genome and the evolution of flowering plants.</title>
        <authorList>
            <consortium name="Amborella Genome Project"/>
        </authorList>
    </citation>
    <scope>NUCLEOTIDE SEQUENCE [LARGE SCALE GENOMIC DNA]</scope>
</reference>
<evidence type="ECO:0000256" key="4">
    <source>
        <dbReference type="RuleBase" id="RU362057"/>
    </source>
</evidence>
<evidence type="ECO:0000313" key="6">
    <source>
        <dbReference type="EMBL" id="ERN07710.1"/>
    </source>
</evidence>
<organism evidence="6 7">
    <name type="scientific">Amborella trichopoda</name>
    <dbReference type="NCBI Taxonomy" id="13333"/>
    <lineage>
        <taxon>Eukaryota</taxon>
        <taxon>Viridiplantae</taxon>
        <taxon>Streptophyta</taxon>
        <taxon>Embryophyta</taxon>
        <taxon>Tracheophyta</taxon>
        <taxon>Spermatophyta</taxon>
        <taxon>Magnoliopsida</taxon>
        <taxon>Amborellales</taxon>
        <taxon>Amborellaceae</taxon>
        <taxon>Amborella</taxon>
    </lineage>
</organism>
<keyword evidence="2 3" id="KW-0808">Transferase</keyword>
<dbReference type="Gramene" id="ERN07710">
    <property type="protein sequence ID" value="ERN07710"/>
    <property type="gene ID" value="AMTR_s00155p00094050"/>
</dbReference>
<comment type="similarity">
    <text evidence="1 3">Belongs to the UDP-glycosyltransferase family.</text>
</comment>
<gene>
    <name evidence="6" type="ORF">AMTR_s00155p00094050</name>
</gene>
<evidence type="ECO:0000256" key="3">
    <source>
        <dbReference type="RuleBase" id="RU003718"/>
    </source>
</evidence>
<proteinExistence type="inferred from homology"/>
<keyword evidence="7" id="KW-1185">Reference proteome</keyword>
<dbReference type="EMBL" id="KI393623">
    <property type="protein sequence ID" value="ERN07710.1"/>
    <property type="molecule type" value="Genomic_DNA"/>
</dbReference>
<dbReference type="eggNOG" id="KOG1192">
    <property type="taxonomic scope" value="Eukaryota"/>
</dbReference>
<dbReference type="KEGG" id="atr:18435940"/>
<dbReference type="SUPFAM" id="SSF53756">
    <property type="entry name" value="UDP-Glycosyltransferase/glycogen phosphorylase"/>
    <property type="match status" value="1"/>
</dbReference>
<dbReference type="Pfam" id="PF00201">
    <property type="entry name" value="UDPGT"/>
    <property type="match status" value="1"/>
</dbReference>
<evidence type="ECO:0000256" key="1">
    <source>
        <dbReference type="ARBA" id="ARBA00009995"/>
    </source>
</evidence>
<dbReference type="InterPro" id="IPR050481">
    <property type="entry name" value="UDP-glycosyltransf_plant"/>
</dbReference>
<dbReference type="PROSITE" id="PS00375">
    <property type="entry name" value="UDPGT"/>
    <property type="match status" value="1"/>
</dbReference>
<sequence length="481" mass="54053">MEAPPKHHFLLFPWLALGHIIPFFRLAKRLADAGISVTYLSPPSVFPRLPPLQLPHHQSLITFHPLSLPSIPELPEAATTYDLLPHLQTPFKAAFDALQPLFHTLLPKLSPNLIIHDFTSYWLPQIATTFGIPTVFFSIFNAASMAYLMVPYRFTGKAFPPTAADLTSSPLDFPLSAIYFHPFEAKQQVGAHTFPEPDIPCAERLFRSISNSHMVIIRSCYELEKKYIDYIQENYQSYFKECRGGGDGDKKFLPIGFLPPRLGGEAQWSNDSGSCQKCMDWLDKQPIRSVTYVAFGTECRLNQAQTNAVAIGLEESGFRFLWVRRVPIDGLPEKLPDDFLERVQGRGLIVEEWVPQPNILSHPSIGVFFSHSGTSSVIEGLTAGKRLVLLPMIIDQGLIARLVADEWRAALEIERANLEDGSFTAESVCRAVQRAVSEEDDAKTWSNAKDLQARVFGNTELEKHYLSKFIDCATKLDYSKS</sequence>
<name>W1PKS4_AMBTC</name>
<dbReference type="InterPro" id="IPR035595">
    <property type="entry name" value="UDP_glycos_trans_CS"/>
</dbReference>
<dbReference type="PANTHER" id="PTHR48049:SF80">
    <property type="entry name" value="GLYCOSYLTRANSFERASE"/>
    <property type="match status" value="1"/>
</dbReference>
<dbReference type="EC" id="2.4.1.-" evidence="4"/>
<keyword evidence="3" id="KW-0328">Glycosyltransferase</keyword>
<dbReference type="InterPro" id="IPR002213">
    <property type="entry name" value="UDP_glucos_trans"/>
</dbReference>
<feature type="signal peptide" evidence="5">
    <location>
        <begin position="1"/>
        <end position="18"/>
    </location>
</feature>
<dbReference type="OrthoDB" id="5835829at2759"/>
<evidence type="ECO:0000256" key="5">
    <source>
        <dbReference type="SAM" id="SignalP"/>
    </source>
</evidence>
<dbReference type="HOGENOM" id="CLU_001724_2_3_1"/>
<keyword evidence="5" id="KW-0732">Signal</keyword>
<accession>W1PKS4</accession>